<dbReference type="InParanoid" id="D6TBQ8"/>
<reference evidence="1 2" key="1">
    <citation type="journal article" date="2011" name="Stand. Genomic Sci.">
        <title>Non-contiguous finished genome sequence and contextual data of the filamentous soil bacterium Ktedonobacter racemifer type strain (SOSP1-21).</title>
        <authorList>
            <person name="Chang Y.J."/>
            <person name="Land M."/>
            <person name="Hauser L."/>
            <person name="Chertkov O."/>
            <person name="Del Rio T.G."/>
            <person name="Nolan M."/>
            <person name="Copeland A."/>
            <person name="Tice H."/>
            <person name="Cheng J.F."/>
            <person name="Lucas S."/>
            <person name="Han C."/>
            <person name="Goodwin L."/>
            <person name="Pitluck S."/>
            <person name="Ivanova N."/>
            <person name="Ovchinikova G."/>
            <person name="Pati A."/>
            <person name="Chen A."/>
            <person name="Palaniappan K."/>
            <person name="Mavromatis K."/>
            <person name="Liolios K."/>
            <person name="Brettin T."/>
            <person name="Fiebig A."/>
            <person name="Rohde M."/>
            <person name="Abt B."/>
            <person name="Goker M."/>
            <person name="Detter J.C."/>
            <person name="Woyke T."/>
            <person name="Bristow J."/>
            <person name="Eisen J.A."/>
            <person name="Markowitz V."/>
            <person name="Hugenholtz P."/>
            <person name="Kyrpides N.C."/>
            <person name="Klenk H.P."/>
            <person name="Lapidus A."/>
        </authorList>
    </citation>
    <scope>NUCLEOTIDE SEQUENCE [LARGE SCALE GENOMIC DNA]</scope>
    <source>
        <strain evidence="2">DSM 44963</strain>
    </source>
</reference>
<gene>
    <name evidence="1" type="ORF">Krac_11421</name>
</gene>
<dbReference type="AlphaFoldDB" id="D6TBQ8"/>
<name>D6TBQ8_KTERA</name>
<protein>
    <submittedName>
        <fullName evidence="1">Uncharacterized protein</fullName>
    </submittedName>
</protein>
<organism evidence="1 2">
    <name type="scientific">Ktedonobacter racemifer DSM 44963</name>
    <dbReference type="NCBI Taxonomy" id="485913"/>
    <lineage>
        <taxon>Bacteria</taxon>
        <taxon>Bacillati</taxon>
        <taxon>Chloroflexota</taxon>
        <taxon>Ktedonobacteria</taxon>
        <taxon>Ktedonobacterales</taxon>
        <taxon>Ktedonobacteraceae</taxon>
        <taxon>Ktedonobacter</taxon>
    </lineage>
</organism>
<accession>D6TBQ8</accession>
<evidence type="ECO:0000313" key="1">
    <source>
        <dbReference type="EMBL" id="EFH89840.1"/>
    </source>
</evidence>
<comment type="caution">
    <text evidence="1">The sequence shown here is derived from an EMBL/GenBank/DDBJ whole genome shotgun (WGS) entry which is preliminary data.</text>
</comment>
<sequence>MAAIALALKKLDVPEVGGVTYDEVIDAGEHLPGMAALWDVATPEERYEMITILLEPEGLFYDTELKMIAALKPRPAFLPIFCLLQGVFEHKETSELLVAIHWSKRNRRATNHRSHLALIPIERLFAGRDDILISTPKSSADYAHSDNPFDQALYNPAITSLTRRHPGPDEAQWKIPVSEWPNVVRCVV</sequence>
<dbReference type="Proteomes" id="UP000004508">
    <property type="component" value="Unassembled WGS sequence"/>
</dbReference>
<proteinExistence type="predicted"/>
<dbReference type="EMBL" id="ADVG01000001">
    <property type="protein sequence ID" value="EFH89840.1"/>
    <property type="molecule type" value="Genomic_DNA"/>
</dbReference>
<dbReference type="STRING" id="485913.Krac_11421"/>
<evidence type="ECO:0000313" key="2">
    <source>
        <dbReference type="Proteomes" id="UP000004508"/>
    </source>
</evidence>
<dbReference type="OrthoDB" id="173397at2"/>
<dbReference type="RefSeq" id="WP_007906733.1">
    <property type="nucleotide sequence ID" value="NZ_ADVG01000001.1"/>
</dbReference>
<keyword evidence="2" id="KW-1185">Reference proteome</keyword>